<accession>A0A0A8YQ20</accession>
<dbReference type="EMBL" id="GBRH01269479">
    <property type="protein sequence ID" value="JAD28416.1"/>
    <property type="molecule type" value="Transcribed_RNA"/>
</dbReference>
<reference evidence="1" key="1">
    <citation type="submission" date="2014-09" db="EMBL/GenBank/DDBJ databases">
        <authorList>
            <person name="Magalhaes I.L.F."/>
            <person name="Oliveira U."/>
            <person name="Santos F.R."/>
            <person name="Vidigal T.H.D.A."/>
            <person name="Brescovit A.D."/>
            <person name="Santos A.J."/>
        </authorList>
    </citation>
    <scope>NUCLEOTIDE SEQUENCE</scope>
    <source>
        <tissue evidence="1">Shoot tissue taken approximately 20 cm above the soil surface</tissue>
    </source>
</reference>
<name>A0A0A8YQ20_ARUDO</name>
<evidence type="ECO:0000313" key="1">
    <source>
        <dbReference type="EMBL" id="JAD28416.1"/>
    </source>
</evidence>
<dbReference type="AlphaFoldDB" id="A0A0A8YQ20"/>
<reference evidence="1" key="2">
    <citation type="journal article" date="2015" name="Data Brief">
        <title>Shoot transcriptome of the giant reed, Arundo donax.</title>
        <authorList>
            <person name="Barrero R.A."/>
            <person name="Guerrero F.D."/>
            <person name="Moolhuijzen P."/>
            <person name="Goolsby J.A."/>
            <person name="Tidwell J."/>
            <person name="Bellgard S.E."/>
            <person name="Bellgard M.I."/>
        </authorList>
    </citation>
    <scope>NUCLEOTIDE SEQUENCE</scope>
    <source>
        <tissue evidence="1">Shoot tissue taken approximately 20 cm above the soil surface</tissue>
    </source>
</reference>
<organism evidence="1">
    <name type="scientific">Arundo donax</name>
    <name type="common">Giant reed</name>
    <name type="synonym">Donax arundinaceus</name>
    <dbReference type="NCBI Taxonomy" id="35708"/>
    <lineage>
        <taxon>Eukaryota</taxon>
        <taxon>Viridiplantae</taxon>
        <taxon>Streptophyta</taxon>
        <taxon>Embryophyta</taxon>
        <taxon>Tracheophyta</taxon>
        <taxon>Spermatophyta</taxon>
        <taxon>Magnoliopsida</taxon>
        <taxon>Liliopsida</taxon>
        <taxon>Poales</taxon>
        <taxon>Poaceae</taxon>
        <taxon>PACMAD clade</taxon>
        <taxon>Arundinoideae</taxon>
        <taxon>Arundineae</taxon>
        <taxon>Arundo</taxon>
    </lineage>
</organism>
<protein>
    <submittedName>
        <fullName evidence="1">Uncharacterized protein</fullName>
    </submittedName>
</protein>
<proteinExistence type="predicted"/>
<sequence>MSQSLTNVLFELVFFR</sequence>